<organism evidence="1 2">
    <name type="scientific">Dentiscutata heterogama</name>
    <dbReference type="NCBI Taxonomy" id="1316150"/>
    <lineage>
        <taxon>Eukaryota</taxon>
        <taxon>Fungi</taxon>
        <taxon>Fungi incertae sedis</taxon>
        <taxon>Mucoromycota</taxon>
        <taxon>Glomeromycotina</taxon>
        <taxon>Glomeromycetes</taxon>
        <taxon>Diversisporales</taxon>
        <taxon>Gigasporaceae</taxon>
        <taxon>Dentiscutata</taxon>
    </lineage>
</organism>
<name>A0ACA9LM60_9GLOM</name>
<sequence length="1355" mass="153864">MKNILFKEKSKKKQPPELRGTPRYENIRPPLPSPGNSFSNPAQQNYQHPFYPDHYSSQPHTQPSSITTHENYSNPHSRNSSVDYTPSLSHSIFSETSGSARSIDSARTSAAFLPADIPFISGYHRNDKSEPPRPPDEEVERLFLQMMRKLDLGNLSEAMLAMPIENKWTLIKNNMITEKSSSANPNFNPVINSVNPTTPEYYLKKIMDGTITIKLMNSLSVSLRTSPITWVRSFIDAKGLEVLANYLSSITKKHAKLENDLQMEHEIIKCLKSLLNNRVKALTHPSCIHSITFSLVSPQLSTRKLVAEVLSFFCYCEIPTGHTLVLEGFDQHQRFLNEHGRFDAWMRVLENTIDGRGRYGSLVDASDEFKKGGVGMDSSLMEYVLANMILVNSIIGVCDDVEIRVHLRNQLHACGLSRIIEKMKAFNHELINRQISKFERESELDYEEVLDYYNHRIFQDMTYPLLSIILCILASVQGTRAYDFFLSAMQHMLLIRDVGEARTKYFQLIDSLVTQVVLDRHGLDQDWSQSVGLTVSQVLAKMADQDKLNDALEEAEKANAALAKALREKEELMLKEEMSSESGGELKNKIDSLEELLRISRHTIKTLQQRNSDLEANYREKLADLNVQLRELEAIIKEQQGLGADSAAVDRSELIKKLERMQKIRETERILEGDRKVWTPPSVGDFKMPDANEYIDNLSRQNASTQSNSQDVSSGYPGHEQGPHQPDDKSFVGGFRIPEPSQLNADVLNELKQRYDGISASENSNEQSQHPPTSISQTSPTPEITSKIPSQPSLPKPDLTISQAETDLKTTKVEDLSAQGAGGPPPPPGKAGGPPAPPSGGFRLQANTNNRKEVPYMTMKKLKQVQWDKINFLSINKTFWGQGNLDDEELINLLGGESDVFNNIEELFAAYEAKERKKAEKKEEISVLDPKRAYNINLALGRHKHLTFEEIHRKIVEFDEYFCNENLLAQLRLYIPTPEERGKLSVYKDGPEDMLENLARADRFFVEVMKIHRYEQRLKFMYFYVTFDEKFNDLEHSIVSISKASIALKESKNFKELLSFILLIGNYMNGSGNKGGAYGFKIQSINKLVDTKTAKSSSITLLHFLADTIETKVPDTVGFIDDLMECGSACRVSQQEMTNEYRQMGTTLNDLAIELQKNFGDDIELEEYDKFPGIMKEFVVKSKKKFENLQMEYTEMEVAYKDVVAYFGEDPKNTKPDEFFGIFKTFITSFERARADNKAIKERELAAKKRKEEMEQRKKLANNKHSSGVQGVQMIVQSSPTDDKHLMDNLLETLRDGRDLETRSKRRGRGGKEGGDLRVSRSMSIAIRAEDILKRLKEDSALQPLPEMPKEIVAE</sequence>
<dbReference type="Proteomes" id="UP000789702">
    <property type="component" value="Unassembled WGS sequence"/>
</dbReference>
<dbReference type="EMBL" id="CAJVPU010004715">
    <property type="protein sequence ID" value="CAG8537054.1"/>
    <property type="molecule type" value="Genomic_DNA"/>
</dbReference>
<evidence type="ECO:0000313" key="1">
    <source>
        <dbReference type="EMBL" id="CAG8537054.1"/>
    </source>
</evidence>
<protein>
    <submittedName>
        <fullName evidence="1">4033_t:CDS:1</fullName>
    </submittedName>
</protein>
<proteinExistence type="predicted"/>
<accession>A0ACA9LM60</accession>
<evidence type="ECO:0000313" key="2">
    <source>
        <dbReference type="Proteomes" id="UP000789702"/>
    </source>
</evidence>
<keyword evidence="2" id="KW-1185">Reference proteome</keyword>
<reference evidence="1" key="1">
    <citation type="submission" date="2021-06" db="EMBL/GenBank/DDBJ databases">
        <authorList>
            <person name="Kallberg Y."/>
            <person name="Tangrot J."/>
            <person name="Rosling A."/>
        </authorList>
    </citation>
    <scope>NUCLEOTIDE SEQUENCE</scope>
    <source>
        <strain evidence="1">IL203A</strain>
    </source>
</reference>
<gene>
    <name evidence="1" type="ORF">DHETER_LOCUS4629</name>
</gene>
<comment type="caution">
    <text evidence="1">The sequence shown here is derived from an EMBL/GenBank/DDBJ whole genome shotgun (WGS) entry which is preliminary data.</text>
</comment>